<protein>
    <recommendedName>
        <fullName evidence="3">Bacteriophage CII protein</fullName>
    </recommendedName>
</protein>
<keyword evidence="2" id="KW-1185">Reference proteome</keyword>
<evidence type="ECO:0008006" key="3">
    <source>
        <dbReference type="Google" id="ProtNLM"/>
    </source>
</evidence>
<organism evidence="1 2">
    <name type="scientific">Citrobacter arsenatis</name>
    <dbReference type="NCBI Taxonomy" id="2546350"/>
    <lineage>
        <taxon>Bacteria</taxon>
        <taxon>Pseudomonadati</taxon>
        <taxon>Pseudomonadota</taxon>
        <taxon>Gammaproteobacteria</taxon>
        <taxon>Enterobacterales</taxon>
        <taxon>Enterobacteriaceae</taxon>
        <taxon>Citrobacter</taxon>
    </lineage>
</organism>
<dbReference type="Gene3D" id="1.10.260.40">
    <property type="entry name" value="lambda repressor-like DNA-binding domains"/>
    <property type="match status" value="1"/>
</dbReference>
<reference evidence="1 2" key="1">
    <citation type="submission" date="2019-03" db="EMBL/GenBank/DDBJ databases">
        <title>Complete genome sequence of an arsenate-respiring bacteria, Citrobacter sp. LY-1.</title>
        <authorList>
            <person name="Wang H."/>
            <person name="Liu Y."/>
            <person name="Li Q."/>
            <person name="Huang J."/>
        </authorList>
    </citation>
    <scope>NUCLEOTIDE SEQUENCE [LARGE SCALE GENOMIC DNA]</scope>
    <source>
        <strain evidence="1 2">LY-1</strain>
    </source>
</reference>
<sequence>MDDLTTRNKTSARNIESWILDRIAILGTTRVAEHMGVNKSSVSQWKQHYIPRMAALLEFIGYSITDDDISRVVVGLADLLEERMCGKKKRPAATERSDQITMKF</sequence>
<dbReference type="GO" id="GO:0003677">
    <property type="term" value="F:DNA binding"/>
    <property type="evidence" value="ECO:0007669"/>
    <property type="project" value="InterPro"/>
</dbReference>
<dbReference type="Pfam" id="PF05269">
    <property type="entry name" value="Phage_CII"/>
    <property type="match status" value="1"/>
</dbReference>
<dbReference type="AlphaFoldDB" id="A0A4P6WNR5"/>
<name>A0A4P6WNR5_9ENTR</name>
<evidence type="ECO:0000313" key="1">
    <source>
        <dbReference type="EMBL" id="QBM23763.1"/>
    </source>
</evidence>
<evidence type="ECO:0000313" key="2">
    <source>
        <dbReference type="Proteomes" id="UP000293850"/>
    </source>
</evidence>
<dbReference type="RefSeq" id="WP_071701277.1">
    <property type="nucleotide sequence ID" value="NZ_CP037864.1"/>
</dbReference>
<dbReference type="GO" id="GO:0006355">
    <property type="term" value="P:regulation of DNA-templated transcription"/>
    <property type="evidence" value="ECO:0007669"/>
    <property type="project" value="InterPro"/>
</dbReference>
<dbReference type="EMBL" id="CP037864">
    <property type="protein sequence ID" value="QBM23763.1"/>
    <property type="molecule type" value="Genomic_DNA"/>
</dbReference>
<dbReference type="InterPro" id="IPR007933">
    <property type="entry name" value="Transcrpt_activ_CII"/>
</dbReference>
<proteinExistence type="predicted"/>
<accession>A0A4P6WNR5</accession>
<dbReference type="SUPFAM" id="SSF47413">
    <property type="entry name" value="lambda repressor-like DNA-binding domains"/>
    <property type="match status" value="1"/>
</dbReference>
<gene>
    <name evidence="1" type="ORF">E1B03_15555</name>
</gene>
<dbReference type="Proteomes" id="UP000293850">
    <property type="component" value="Chromosome"/>
</dbReference>
<dbReference type="InterPro" id="IPR010982">
    <property type="entry name" value="Lambda_DNA-bd_dom_sf"/>
</dbReference>
<dbReference type="KEGG" id="cars:E1B03_15555"/>